<dbReference type="Proteomes" id="UP000270856">
    <property type="component" value="Unassembled WGS sequence"/>
</dbReference>
<dbReference type="EMBL" id="RPFJ01000009">
    <property type="protein sequence ID" value="RPD97701.1"/>
    <property type="molecule type" value="Genomic_DNA"/>
</dbReference>
<organism evidence="2 3">
    <name type="scientific">Aureibaculum marinum</name>
    <dbReference type="NCBI Taxonomy" id="2487930"/>
    <lineage>
        <taxon>Bacteria</taxon>
        <taxon>Pseudomonadati</taxon>
        <taxon>Bacteroidota</taxon>
        <taxon>Flavobacteriia</taxon>
        <taxon>Flavobacteriales</taxon>
        <taxon>Flavobacteriaceae</taxon>
        <taxon>Aureibaculum</taxon>
    </lineage>
</organism>
<dbReference type="RefSeq" id="WP_123897423.1">
    <property type="nucleotide sequence ID" value="NZ_RPFJ01000009.1"/>
</dbReference>
<dbReference type="InterPro" id="IPR016181">
    <property type="entry name" value="Acyl_CoA_acyltransferase"/>
</dbReference>
<sequence length="167" mass="19068">MTLLNTDRLLLDFISENDAPFLHQLMNNPSFIKNIGDRNIKTIGDAKNFIKSRFLKSYKHNGYGYYIIKIKETNEPIGFCGLVNRIELDIIDIGYALLPKFTSKGFAFEATKALYNYAQQTLNIPKIAAIIEPTNTKSLALIKKLGLKYKKKVQLPEEDIECLLYSN</sequence>
<dbReference type="OrthoDB" id="9798081at2"/>
<dbReference type="GO" id="GO:0016747">
    <property type="term" value="F:acyltransferase activity, transferring groups other than amino-acyl groups"/>
    <property type="evidence" value="ECO:0007669"/>
    <property type="project" value="InterPro"/>
</dbReference>
<dbReference type="Pfam" id="PF13302">
    <property type="entry name" value="Acetyltransf_3"/>
    <property type="match status" value="1"/>
</dbReference>
<dbReference type="PANTHER" id="PTHR43792">
    <property type="entry name" value="GNAT FAMILY, PUTATIVE (AFU_ORTHOLOGUE AFUA_3G00765)-RELATED-RELATED"/>
    <property type="match status" value="1"/>
</dbReference>
<gene>
    <name evidence="2" type="ORF">EGM88_07875</name>
</gene>
<dbReference type="PROSITE" id="PS51186">
    <property type="entry name" value="GNAT"/>
    <property type="match status" value="1"/>
</dbReference>
<accession>A0A3N4NN68</accession>
<reference evidence="2 3" key="1">
    <citation type="submission" date="2018-11" db="EMBL/GenBank/DDBJ databases">
        <title>Aureibaculum marinum gen. nov., sp. nov., a member of the family Flavobacteriaceae isolated from the Bohai Sea.</title>
        <authorList>
            <person name="Ji X."/>
        </authorList>
    </citation>
    <scope>NUCLEOTIDE SEQUENCE [LARGE SCALE GENOMIC DNA]</scope>
    <source>
        <strain evidence="2 3">BH-SD17</strain>
    </source>
</reference>
<keyword evidence="2" id="KW-0808">Transferase</keyword>
<dbReference type="SUPFAM" id="SSF55729">
    <property type="entry name" value="Acyl-CoA N-acyltransferases (Nat)"/>
    <property type="match status" value="1"/>
</dbReference>
<keyword evidence="3" id="KW-1185">Reference proteome</keyword>
<dbReference type="PANTHER" id="PTHR43792:SF1">
    <property type="entry name" value="N-ACETYLTRANSFERASE DOMAIN-CONTAINING PROTEIN"/>
    <property type="match status" value="1"/>
</dbReference>
<dbReference type="AlphaFoldDB" id="A0A3N4NN68"/>
<evidence type="ECO:0000313" key="3">
    <source>
        <dbReference type="Proteomes" id="UP000270856"/>
    </source>
</evidence>
<proteinExistence type="predicted"/>
<comment type="caution">
    <text evidence="2">The sequence shown here is derived from an EMBL/GenBank/DDBJ whole genome shotgun (WGS) entry which is preliminary data.</text>
</comment>
<dbReference type="InterPro" id="IPR051531">
    <property type="entry name" value="N-acetyltransferase"/>
</dbReference>
<dbReference type="InterPro" id="IPR000182">
    <property type="entry name" value="GNAT_dom"/>
</dbReference>
<evidence type="ECO:0000313" key="2">
    <source>
        <dbReference type="EMBL" id="RPD97701.1"/>
    </source>
</evidence>
<evidence type="ECO:0000259" key="1">
    <source>
        <dbReference type="PROSITE" id="PS51186"/>
    </source>
</evidence>
<name>A0A3N4NN68_9FLAO</name>
<dbReference type="Gene3D" id="3.40.630.30">
    <property type="match status" value="1"/>
</dbReference>
<feature type="domain" description="N-acetyltransferase" evidence="1">
    <location>
        <begin position="26"/>
        <end position="167"/>
    </location>
</feature>
<protein>
    <submittedName>
        <fullName evidence="2">N-acetyltransferase</fullName>
    </submittedName>
</protein>